<dbReference type="AlphaFoldDB" id="A0A448ZSJ1"/>
<dbReference type="PROSITE" id="PS50191">
    <property type="entry name" value="CRAL_TRIO"/>
    <property type="match status" value="1"/>
</dbReference>
<name>A0A448ZSJ1_9STRA</name>
<sequence>MTADSIEKSLKEEFPDATEAECFRFVQAAKAVHKKANAKLDKDKLIKDTASEKLEEYLEWRSLYGLDYDRPAKDADDSSIWEWAARKALGAAETKKREAEALRAAVEAKRAADREARLKAKRGDVDDKPPKVDYDAMREQVMREEELARTGGGDDGQTDDEENNDSKCIGEGKAESKTTLPQVFFRRKDPKTGKLLCDKKGTELIHVLAARIDRFATDNETWALAVALYIDASVDRNSKHSFAILVDARSGEGWPNPVILMIVSLIGQIVTEIEKRQPERCKSLIICPLPRALMMVWGTVRGFYSAEMNELIIAFSGPSGIGSPLPKKKLDPHVEDATIEFFEQCRRDLFVCEVEDEKV</sequence>
<gene>
    <name evidence="3" type="ORF">PSNMU_V1.4_AUG-EV-PASAV3_0120900</name>
</gene>
<dbReference type="OrthoDB" id="43460at2759"/>
<reference evidence="3 4" key="1">
    <citation type="submission" date="2019-01" db="EMBL/GenBank/DDBJ databases">
        <authorList>
            <person name="Ferrante I. M."/>
        </authorList>
    </citation>
    <scope>NUCLEOTIDE SEQUENCE [LARGE SCALE GENOMIC DNA]</scope>
    <source>
        <strain evidence="3 4">B856</strain>
    </source>
</reference>
<evidence type="ECO:0000256" key="1">
    <source>
        <dbReference type="SAM" id="MobiDB-lite"/>
    </source>
</evidence>
<feature type="compositionally biased region" description="Basic and acidic residues" evidence="1">
    <location>
        <begin position="115"/>
        <end position="148"/>
    </location>
</feature>
<feature type="compositionally biased region" description="Basic and acidic residues" evidence="1">
    <location>
        <begin position="164"/>
        <end position="173"/>
    </location>
</feature>
<evidence type="ECO:0000313" key="3">
    <source>
        <dbReference type="EMBL" id="VEU45019.1"/>
    </source>
</evidence>
<evidence type="ECO:0000313" key="4">
    <source>
        <dbReference type="Proteomes" id="UP000291116"/>
    </source>
</evidence>
<dbReference type="InterPro" id="IPR001251">
    <property type="entry name" value="CRAL-TRIO_dom"/>
</dbReference>
<proteinExistence type="predicted"/>
<dbReference type="Proteomes" id="UP000291116">
    <property type="component" value="Unassembled WGS sequence"/>
</dbReference>
<accession>A0A448ZSJ1</accession>
<feature type="domain" description="CRAL-TRIO" evidence="2">
    <location>
        <begin position="172"/>
        <end position="340"/>
    </location>
</feature>
<protein>
    <recommendedName>
        <fullName evidence="2">CRAL-TRIO domain-containing protein</fullName>
    </recommendedName>
</protein>
<evidence type="ECO:0000259" key="2">
    <source>
        <dbReference type="PROSITE" id="PS50191"/>
    </source>
</evidence>
<organism evidence="3 4">
    <name type="scientific">Pseudo-nitzschia multistriata</name>
    <dbReference type="NCBI Taxonomy" id="183589"/>
    <lineage>
        <taxon>Eukaryota</taxon>
        <taxon>Sar</taxon>
        <taxon>Stramenopiles</taxon>
        <taxon>Ochrophyta</taxon>
        <taxon>Bacillariophyta</taxon>
        <taxon>Bacillariophyceae</taxon>
        <taxon>Bacillariophycidae</taxon>
        <taxon>Bacillariales</taxon>
        <taxon>Bacillariaceae</taxon>
        <taxon>Pseudo-nitzschia</taxon>
    </lineage>
</organism>
<keyword evidence="4" id="KW-1185">Reference proteome</keyword>
<dbReference type="EMBL" id="CAACVS010000680">
    <property type="protein sequence ID" value="VEU45019.1"/>
    <property type="molecule type" value="Genomic_DNA"/>
</dbReference>
<feature type="region of interest" description="Disordered" evidence="1">
    <location>
        <begin position="115"/>
        <end position="173"/>
    </location>
</feature>